<proteinExistence type="predicted"/>
<feature type="non-terminal residue" evidence="1">
    <location>
        <position position="60"/>
    </location>
</feature>
<keyword evidence="2" id="KW-1185">Reference proteome</keyword>
<organism evidence="1 2">
    <name type="scientific">Caerostris extrusa</name>
    <name type="common">Bark spider</name>
    <name type="synonym">Caerostris bankana</name>
    <dbReference type="NCBI Taxonomy" id="172846"/>
    <lineage>
        <taxon>Eukaryota</taxon>
        <taxon>Metazoa</taxon>
        <taxon>Ecdysozoa</taxon>
        <taxon>Arthropoda</taxon>
        <taxon>Chelicerata</taxon>
        <taxon>Arachnida</taxon>
        <taxon>Araneae</taxon>
        <taxon>Araneomorphae</taxon>
        <taxon>Entelegynae</taxon>
        <taxon>Araneoidea</taxon>
        <taxon>Araneidae</taxon>
        <taxon>Caerostris</taxon>
    </lineage>
</organism>
<reference evidence="1 2" key="1">
    <citation type="submission" date="2021-06" db="EMBL/GenBank/DDBJ databases">
        <title>Caerostris extrusa draft genome.</title>
        <authorList>
            <person name="Kono N."/>
            <person name="Arakawa K."/>
        </authorList>
    </citation>
    <scope>NUCLEOTIDE SEQUENCE [LARGE SCALE GENOMIC DNA]</scope>
</reference>
<gene>
    <name evidence="1" type="ORF">CEXT_177511</name>
</gene>
<evidence type="ECO:0000313" key="2">
    <source>
        <dbReference type="Proteomes" id="UP001054945"/>
    </source>
</evidence>
<evidence type="ECO:0000313" key="1">
    <source>
        <dbReference type="EMBL" id="GIX96620.1"/>
    </source>
</evidence>
<dbReference type="Proteomes" id="UP001054945">
    <property type="component" value="Unassembled WGS sequence"/>
</dbReference>
<protein>
    <submittedName>
        <fullName evidence="1">Uncharacterized protein</fullName>
    </submittedName>
</protein>
<dbReference type="EMBL" id="BPLR01004670">
    <property type="protein sequence ID" value="GIX96620.1"/>
    <property type="molecule type" value="Genomic_DNA"/>
</dbReference>
<dbReference type="AlphaFoldDB" id="A0AAV4PKY2"/>
<name>A0AAV4PKY2_CAEEX</name>
<accession>A0AAV4PKY2</accession>
<comment type="caution">
    <text evidence="1">The sequence shown here is derived from an EMBL/GenBank/DDBJ whole genome shotgun (WGS) entry which is preliminary data.</text>
</comment>
<sequence length="60" mass="6463">MRSPVKIALRLSFPINISTLPLLAPLTDNSNPSFCSNSTILVDGPEILDAHMVLVSKASR</sequence>